<proteinExistence type="predicted"/>
<evidence type="ECO:0000313" key="3">
    <source>
        <dbReference type="Proteomes" id="UP000515871"/>
    </source>
</evidence>
<evidence type="ECO:0000256" key="1">
    <source>
        <dbReference type="SAM" id="Phobius"/>
    </source>
</evidence>
<reference evidence="2 3" key="1">
    <citation type="submission" date="2020-08" db="EMBL/GenBank/DDBJ databases">
        <title>Novel species in genus Aeromicrobium.</title>
        <authorList>
            <person name="Zhang G."/>
        </authorList>
    </citation>
    <scope>NUCLEOTIDE SEQUENCE [LARGE SCALE GENOMIC DNA]</scope>
    <source>
        <strain evidence="3">zg-629</strain>
    </source>
</reference>
<organism evidence="2 3">
    <name type="scientific">Aeromicrobium senzhongii</name>
    <dbReference type="NCBI Taxonomy" id="2663859"/>
    <lineage>
        <taxon>Bacteria</taxon>
        <taxon>Bacillati</taxon>
        <taxon>Actinomycetota</taxon>
        <taxon>Actinomycetes</taxon>
        <taxon>Propionibacteriales</taxon>
        <taxon>Nocardioidaceae</taxon>
        <taxon>Aeromicrobium</taxon>
    </lineage>
</organism>
<dbReference type="Proteomes" id="UP000515871">
    <property type="component" value="Chromosome"/>
</dbReference>
<accession>A0ABX6SR88</accession>
<sequence>MKTPQAVMFGLAMFWFGLQRGAESPGTAVSDLLQVGAAVIFTAVVWELVARVLRWRRPTGAQQ</sequence>
<feature type="transmembrane region" description="Helical" evidence="1">
    <location>
        <begin position="31"/>
        <end position="49"/>
    </location>
</feature>
<keyword evidence="1" id="KW-0472">Membrane</keyword>
<dbReference type="RefSeq" id="WP_154596629.1">
    <property type="nucleotide sequence ID" value="NZ_CP060587.1"/>
</dbReference>
<dbReference type="EMBL" id="CP060587">
    <property type="protein sequence ID" value="QNL93903.1"/>
    <property type="molecule type" value="Genomic_DNA"/>
</dbReference>
<name>A0ABX6SR88_9ACTN</name>
<evidence type="ECO:0000313" key="2">
    <source>
        <dbReference type="EMBL" id="QNL93903.1"/>
    </source>
</evidence>
<gene>
    <name evidence="2" type="ORF">H9L21_12460</name>
</gene>
<keyword evidence="1" id="KW-0812">Transmembrane</keyword>
<keyword evidence="3" id="KW-1185">Reference proteome</keyword>
<protein>
    <submittedName>
        <fullName evidence="2">Uncharacterized protein</fullName>
    </submittedName>
</protein>
<keyword evidence="1" id="KW-1133">Transmembrane helix</keyword>